<proteinExistence type="inferred from homology"/>
<gene>
    <name evidence="7" type="ORF">EH243_02580</name>
</gene>
<dbReference type="GO" id="GO:0030288">
    <property type="term" value="C:outer membrane-bounded periplasmic space"/>
    <property type="evidence" value="ECO:0007669"/>
    <property type="project" value="TreeGrafter"/>
</dbReference>
<dbReference type="Proteomes" id="UP000283087">
    <property type="component" value="Unassembled WGS sequence"/>
</dbReference>
<feature type="compositionally biased region" description="Basic and acidic residues" evidence="5">
    <location>
        <begin position="29"/>
        <end position="51"/>
    </location>
</feature>
<name>A0A430KUH0_9GAMM</name>
<dbReference type="Pfam" id="PF07813">
    <property type="entry name" value="LTXXQ"/>
    <property type="match status" value="1"/>
</dbReference>
<dbReference type="Gene3D" id="1.20.120.1490">
    <property type="match status" value="1"/>
</dbReference>
<dbReference type="EMBL" id="RQXW01000002">
    <property type="protein sequence ID" value="RTE67116.1"/>
    <property type="molecule type" value="Genomic_DNA"/>
</dbReference>
<feature type="region of interest" description="Disordered" evidence="5">
    <location>
        <begin position="29"/>
        <end position="52"/>
    </location>
</feature>
<evidence type="ECO:0000256" key="5">
    <source>
        <dbReference type="SAM" id="MobiDB-lite"/>
    </source>
</evidence>
<keyword evidence="3 6" id="KW-0732">Signal</keyword>
<dbReference type="InterPro" id="IPR012899">
    <property type="entry name" value="LTXXQ"/>
</dbReference>
<evidence type="ECO:0000313" key="7">
    <source>
        <dbReference type="EMBL" id="RTE67116.1"/>
    </source>
</evidence>
<dbReference type="PIRSF" id="PIRSF034445">
    <property type="entry name" value="CpxP_Spy"/>
    <property type="match status" value="1"/>
</dbReference>
<dbReference type="PANTHER" id="PTHR38102">
    <property type="entry name" value="PERIPLASMIC CHAPERONE SPY"/>
    <property type="match status" value="1"/>
</dbReference>
<evidence type="ECO:0000256" key="2">
    <source>
        <dbReference type="ARBA" id="ARBA00008441"/>
    </source>
</evidence>
<keyword evidence="4" id="KW-0574">Periplasm</keyword>
<dbReference type="OrthoDB" id="6120054at2"/>
<dbReference type="PANTHER" id="PTHR38102:SF1">
    <property type="entry name" value="PERIPLASMIC CHAPERONE SPY"/>
    <property type="match status" value="1"/>
</dbReference>
<feature type="chain" id="PRO_5019110621" evidence="6">
    <location>
        <begin position="27"/>
        <end position="168"/>
    </location>
</feature>
<feature type="compositionally biased region" description="Basic residues" evidence="5">
    <location>
        <begin position="159"/>
        <end position="168"/>
    </location>
</feature>
<accession>A0A430KUH0</accession>
<evidence type="ECO:0000256" key="4">
    <source>
        <dbReference type="ARBA" id="ARBA00022764"/>
    </source>
</evidence>
<feature type="region of interest" description="Disordered" evidence="5">
    <location>
        <begin position="142"/>
        <end position="168"/>
    </location>
</feature>
<organism evidence="7 8">
    <name type="scientific">Amphritea opalescens</name>
    <dbReference type="NCBI Taxonomy" id="2490544"/>
    <lineage>
        <taxon>Bacteria</taxon>
        <taxon>Pseudomonadati</taxon>
        <taxon>Pseudomonadota</taxon>
        <taxon>Gammaproteobacteria</taxon>
        <taxon>Oceanospirillales</taxon>
        <taxon>Oceanospirillaceae</taxon>
        <taxon>Amphritea</taxon>
    </lineage>
</organism>
<evidence type="ECO:0000256" key="6">
    <source>
        <dbReference type="SAM" id="SignalP"/>
    </source>
</evidence>
<comment type="subcellular location">
    <subcellularLocation>
        <location evidence="1">Periplasm</location>
    </subcellularLocation>
</comment>
<evidence type="ECO:0000313" key="8">
    <source>
        <dbReference type="Proteomes" id="UP000283087"/>
    </source>
</evidence>
<dbReference type="InterPro" id="IPR052211">
    <property type="entry name" value="Cpx_auxiliary_protein"/>
</dbReference>
<protein>
    <submittedName>
        <fullName evidence="7">Periplasmic heavy metal sensor</fullName>
    </submittedName>
</protein>
<comment type="similarity">
    <text evidence="2">Belongs to the CpxP/Spy family.</text>
</comment>
<dbReference type="GO" id="GO:0051082">
    <property type="term" value="F:unfolded protein binding"/>
    <property type="evidence" value="ECO:0007669"/>
    <property type="project" value="TreeGrafter"/>
</dbReference>
<evidence type="ECO:0000256" key="3">
    <source>
        <dbReference type="ARBA" id="ARBA00022729"/>
    </source>
</evidence>
<comment type="caution">
    <text evidence="7">The sequence shown here is derived from an EMBL/GenBank/DDBJ whole genome shotgun (WGS) entry which is preliminary data.</text>
</comment>
<feature type="compositionally biased region" description="Basic and acidic residues" evidence="5">
    <location>
        <begin position="145"/>
        <end position="158"/>
    </location>
</feature>
<dbReference type="AlphaFoldDB" id="A0A430KUH0"/>
<evidence type="ECO:0000256" key="1">
    <source>
        <dbReference type="ARBA" id="ARBA00004418"/>
    </source>
</evidence>
<feature type="signal peptide" evidence="6">
    <location>
        <begin position="1"/>
        <end position="26"/>
    </location>
</feature>
<dbReference type="RefSeq" id="WP_126157084.1">
    <property type="nucleotide sequence ID" value="NZ_RQXW01000002.1"/>
</dbReference>
<sequence length="168" mass="18893">MRKQIIIGITAAIIGAGALTAGIASAHDKDRCGDREEGRQGKHAQMEDGKHAGKRLHAMAEKLGLSEEQEAQMKTLFKDRHEQMREQRGQIKEMHAALRNLDVNAADYDEQVAGLVTQAQENTAEMIQMRAQQKKDMFAILTPEQQEKFSEMRPDKPRHGGKKHSHDD</sequence>
<reference evidence="7 8" key="1">
    <citation type="submission" date="2018-11" db="EMBL/GenBank/DDBJ databases">
        <title>The draft genome sequence of Amphritea opalescens ANRC-JH13T.</title>
        <authorList>
            <person name="Fang Z."/>
            <person name="Zhang Y."/>
            <person name="Han X."/>
        </authorList>
    </citation>
    <scope>NUCLEOTIDE SEQUENCE [LARGE SCALE GENOMIC DNA]</scope>
    <source>
        <strain evidence="7 8">ANRC-JH13</strain>
    </source>
</reference>
<keyword evidence="8" id="KW-1185">Reference proteome</keyword>